<dbReference type="EMBL" id="JSZA02000024">
    <property type="protein sequence ID" value="KHD10260.1"/>
    <property type="molecule type" value="Genomic_DNA"/>
</dbReference>
<dbReference type="Proteomes" id="UP000030428">
    <property type="component" value="Unassembled WGS sequence"/>
</dbReference>
<protein>
    <submittedName>
        <fullName evidence="1">Uncharacterized protein</fullName>
    </submittedName>
</protein>
<reference evidence="1 2" key="1">
    <citation type="journal article" date="2016" name="Front. Microbiol.">
        <title>Single-Cell (Meta-)Genomics of a Dimorphic Candidatus Thiomargarita nelsonii Reveals Genomic Plasticity.</title>
        <authorList>
            <person name="Flood B.E."/>
            <person name="Fliss P."/>
            <person name="Jones D.S."/>
            <person name="Dick G.J."/>
            <person name="Jain S."/>
            <person name="Kaster A.K."/>
            <person name="Winkel M."/>
            <person name="Mussmann M."/>
            <person name="Bailey J."/>
        </authorList>
    </citation>
    <scope>NUCLEOTIDE SEQUENCE [LARGE SCALE GENOMIC DNA]</scope>
    <source>
        <strain evidence="1">Hydrate Ridge</strain>
    </source>
</reference>
<keyword evidence="2" id="KW-1185">Reference proteome</keyword>
<accession>A0A0A6PHU5</accession>
<comment type="caution">
    <text evidence="1">The sequence shown here is derived from an EMBL/GenBank/DDBJ whole genome shotgun (WGS) entry which is preliminary data.</text>
</comment>
<evidence type="ECO:0000313" key="1">
    <source>
        <dbReference type="EMBL" id="KHD10260.1"/>
    </source>
</evidence>
<dbReference type="AlphaFoldDB" id="A0A0A6PHU5"/>
<organism evidence="1 2">
    <name type="scientific">Candidatus Thiomargarita nelsonii</name>
    <dbReference type="NCBI Taxonomy" id="1003181"/>
    <lineage>
        <taxon>Bacteria</taxon>
        <taxon>Pseudomonadati</taxon>
        <taxon>Pseudomonadota</taxon>
        <taxon>Gammaproteobacteria</taxon>
        <taxon>Thiotrichales</taxon>
        <taxon>Thiotrichaceae</taxon>
        <taxon>Thiomargarita</taxon>
    </lineage>
</organism>
<sequence>MRVIHNKQEMLKKLIHNIGLAPTLIKKSPSILMDQLIAEYLRHALYTLTHGSTTVQPVFVTKLTNQVRCQLTPLWPDIFQNANADDPIRRVLEQLKQVGDVAELGDGYWLPTPLRLVRLLNNRQILLIGGVDTKSLITRFGDIVQPMGFVRRIKPSADIKHLINAGIDWQHFEDWVGETEKADIGIWTRNLLDEARKRLKPSGSDLTDFEVYMPCLSQTNLQYYRWISVQKLKKVPKEIVLCRFKQTFVTYCLGRLTGEKSVRLHRESELGQEIEIRKLLYGLDALYKCPTKAKFEQLNDKKGKLIFRSWLPATQRRLLLALGHEVSSRLSLSYEVSSDFQKDIFSQIQKLGIKIIEEK</sequence>
<evidence type="ECO:0000313" key="2">
    <source>
        <dbReference type="Proteomes" id="UP000030428"/>
    </source>
</evidence>
<gene>
    <name evidence="1" type="ORF">PN36_08275</name>
</gene>
<name>A0A0A6PHU5_9GAMM</name>
<proteinExistence type="predicted"/>